<protein>
    <submittedName>
        <fullName evidence="2">Uncharacterized protein</fullName>
    </submittedName>
</protein>
<sequence>MLVFLACCLAALLVLVVRMRDILGPRTVGVGSHFLYFTTTTPYYSTSFVGGV</sequence>
<feature type="signal peptide" evidence="1">
    <location>
        <begin position="1"/>
        <end position="19"/>
    </location>
</feature>
<dbReference type="Proteomes" id="UP000184304">
    <property type="component" value="Unassembled WGS sequence"/>
</dbReference>
<keyword evidence="1" id="KW-0732">Signal</keyword>
<feature type="chain" id="PRO_5012250911" evidence="1">
    <location>
        <begin position="20"/>
        <end position="52"/>
    </location>
</feature>
<dbReference type="AlphaFoldDB" id="A0A1L9MVC9"/>
<gene>
    <name evidence="2" type="ORF">ASPTUDRAFT_46021</name>
</gene>
<name>A0A1L9MVC9_ASPTC</name>
<organism evidence="2 3">
    <name type="scientific">Aspergillus tubingensis (strain CBS 134.48)</name>
    <dbReference type="NCBI Taxonomy" id="767770"/>
    <lineage>
        <taxon>Eukaryota</taxon>
        <taxon>Fungi</taxon>
        <taxon>Dikarya</taxon>
        <taxon>Ascomycota</taxon>
        <taxon>Pezizomycotina</taxon>
        <taxon>Eurotiomycetes</taxon>
        <taxon>Eurotiomycetidae</taxon>
        <taxon>Eurotiales</taxon>
        <taxon>Aspergillaceae</taxon>
        <taxon>Aspergillus</taxon>
        <taxon>Aspergillus subgen. Circumdati</taxon>
    </lineage>
</organism>
<evidence type="ECO:0000256" key="1">
    <source>
        <dbReference type="SAM" id="SignalP"/>
    </source>
</evidence>
<evidence type="ECO:0000313" key="2">
    <source>
        <dbReference type="EMBL" id="OJI80815.1"/>
    </source>
</evidence>
<keyword evidence="3" id="KW-1185">Reference proteome</keyword>
<evidence type="ECO:0000313" key="3">
    <source>
        <dbReference type="Proteomes" id="UP000184304"/>
    </source>
</evidence>
<dbReference type="VEuPathDB" id="FungiDB:ASPTUDRAFT_46021"/>
<proteinExistence type="predicted"/>
<reference evidence="3" key="1">
    <citation type="journal article" date="2017" name="Genome Biol.">
        <title>Comparative genomics reveals high biological diversity and specific adaptations in the industrially and medically important fungal genus Aspergillus.</title>
        <authorList>
            <person name="de Vries R.P."/>
            <person name="Riley R."/>
            <person name="Wiebenga A."/>
            <person name="Aguilar-Osorio G."/>
            <person name="Amillis S."/>
            <person name="Uchima C.A."/>
            <person name="Anderluh G."/>
            <person name="Asadollahi M."/>
            <person name="Askin M."/>
            <person name="Barry K."/>
            <person name="Battaglia E."/>
            <person name="Bayram O."/>
            <person name="Benocci T."/>
            <person name="Braus-Stromeyer S.A."/>
            <person name="Caldana C."/>
            <person name="Canovas D."/>
            <person name="Cerqueira G.C."/>
            <person name="Chen F."/>
            <person name="Chen W."/>
            <person name="Choi C."/>
            <person name="Clum A."/>
            <person name="Dos Santos R.A."/>
            <person name="Damasio A.R."/>
            <person name="Diallinas G."/>
            <person name="Emri T."/>
            <person name="Fekete E."/>
            <person name="Flipphi M."/>
            <person name="Freyberg S."/>
            <person name="Gallo A."/>
            <person name="Gournas C."/>
            <person name="Habgood R."/>
            <person name="Hainaut M."/>
            <person name="Harispe M.L."/>
            <person name="Henrissat B."/>
            <person name="Hilden K.S."/>
            <person name="Hope R."/>
            <person name="Hossain A."/>
            <person name="Karabika E."/>
            <person name="Karaffa L."/>
            <person name="Karanyi Z."/>
            <person name="Krasevec N."/>
            <person name="Kuo A."/>
            <person name="Kusch H."/>
            <person name="LaButti K."/>
            <person name="Lagendijk E.L."/>
            <person name="Lapidus A."/>
            <person name="Levasseur A."/>
            <person name="Lindquist E."/>
            <person name="Lipzen A."/>
            <person name="Logrieco A.F."/>
            <person name="MacCabe A."/>
            <person name="Maekelae M.R."/>
            <person name="Malavazi I."/>
            <person name="Melin P."/>
            <person name="Meyer V."/>
            <person name="Mielnichuk N."/>
            <person name="Miskei M."/>
            <person name="Molnar A.P."/>
            <person name="Mule G."/>
            <person name="Ngan C.Y."/>
            <person name="Orejas M."/>
            <person name="Orosz E."/>
            <person name="Ouedraogo J.P."/>
            <person name="Overkamp K.M."/>
            <person name="Park H.-S."/>
            <person name="Perrone G."/>
            <person name="Piumi F."/>
            <person name="Punt P.J."/>
            <person name="Ram A.F."/>
            <person name="Ramon A."/>
            <person name="Rauscher S."/>
            <person name="Record E."/>
            <person name="Riano-Pachon D.M."/>
            <person name="Robert V."/>
            <person name="Roehrig J."/>
            <person name="Ruller R."/>
            <person name="Salamov A."/>
            <person name="Salih N.S."/>
            <person name="Samson R.A."/>
            <person name="Sandor E."/>
            <person name="Sanguinetti M."/>
            <person name="Schuetze T."/>
            <person name="Sepcic K."/>
            <person name="Shelest E."/>
            <person name="Sherlock G."/>
            <person name="Sophianopoulou V."/>
            <person name="Squina F.M."/>
            <person name="Sun H."/>
            <person name="Susca A."/>
            <person name="Todd R.B."/>
            <person name="Tsang A."/>
            <person name="Unkles S.E."/>
            <person name="van de Wiele N."/>
            <person name="van Rossen-Uffink D."/>
            <person name="Oliveira J.V."/>
            <person name="Vesth T.C."/>
            <person name="Visser J."/>
            <person name="Yu J.-H."/>
            <person name="Zhou M."/>
            <person name="Andersen M.R."/>
            <person name="Archer D.B."/>
            <person name="Baker S.E."/>
            <person name="Benoit I."/>
            <person name="Brakhage A.A."/>
            <person name="Braus G.H."/>
            <person name="Fischer R."/>
            <person name="Frisvad J.C."/>
            <person name="Goldman G.H."/>
            <person name="Houbraken J."/>
            <person name="Oakley B."/>
            <person name="Pocsi I."/>
            <person name="Scazzocchio C."/>
            <person name="Seiboth B."/>
            <person name="vanKuyk P.A."/>
            <person name="Wortman J."/>
            <person name="Dyer P.S."/>
            <person name="Grigoriev I.V."/>
        </authorList>
    </citation>
    <scope>NUCLEOTIDE SEQUENCE [LARGE SCALE GENOMIC DNA]</scope>
    <source>
        <strain evidence="3">CBS 134.48</strain>
    </source>
</reference>
<accession>A0A1L9MVC9</accession>
<dbReference type="EMBL" id="KV878206">
    <property type="protein sequence ID" value="OJI80815.1"/>
    <property type="molecule type" value="Genomic_DNA"/>
</dbReference>